<comment type="subcellular location">
    <subcellularLocation>
        <location evidence="1">Cytoplasm</location>
    </subcellularLocation>
</comment>
<sequence>MAGEPGSSWLLSSGQFDVMWSATGLDRMPYPLHHIPGGKYADDAFRIRTGLEQWYRDNDDQRLRASIDVLRSPDLSVSVFVPTADGAHFQRRGAVRGRVAVVADQAPERHRDTIPDDASTTGDIDLRVQVAGAAPDLGWLTRKLLRDLPGNEPGRTSVVTAHAKDLHQVPDAQQSSVLQNTAVSGAALMRRILARRTACGYVVVHGPRVGADDSVLDSLTWVDVADDGRYLYAEDDKVTLRAADRDLIAGELEQRVRRVLDSRTT</sequence>
<proteinExistence type="inferred from homology"/>
<protein>
    <submittedName>
        <fullName evidence="5">EspG family protein</fullName>
    </submittedName>
</protein>
<evidence type="ECO:0000256" key="3">
    <source>
        <dbReference type="ARBA" id="ARBA00022490"/>
    </source>
</evidence>
<evidence type="ECO:0000256" key="1">
    <source>
        <dbReference type="ARBA" id="ARBA00004496"/>
    </source>
</evidence>
<reference evidence="5 6" key="1">
    <citation type="submission" date="2016-10" db="EMBL/GenBank/DDBJ databases">
        <authorList>
            <person name="de Groot N.N."/>
        </authorList>
    </citation>
    <scope>NUCLEOTIDE SEQUENCE [LARGE SCALE GENOMIC DNA]</scope>
    <source>
        <strain evidence="5 6">DSM 44892</strain>
    </source>
</reference>
<name>A0A1G8H6L1_9NOCA</name>
<organism evidence="5 6">
    <name type="scientific">Rhodococcus triatomae</name>
    <dbReference type="NCBI Taxonomy" id="300028"/>
    <lineage>
        <taxon>Bacteria</taxon>
        <taxon>Bacillati</taxon>
        <taxon>Actinomycetota</taxon>
        <taxon>Actinomycetes</taxon>
        <taxon>Mycobacteriales</taxon>
        <taxon>Nocardiaceae</taxon>
        <taxon>Rhodococcus</taxon>
    </lineage>
</organism>
<gene>
    <name evidence="5" type="ORF">SAMN05444695_104335</name>
</gene>
<dbReference type="Pfam" id="PF14011">
    <property type="entry name" value="ESX-1_EspG"/>
    <property type="match status" value="1"/>
</dbReference>
<evidence type="ECO:0000313" key="5">
    <source>
        <dbReference type="EMBL" id="SDI02297.1"/>
    </source>
</evidence>
<keyword evidence="4" id="KW-0143">Chaperone</keyword>
<dbReference type="InterPro" id="IPR025734">
    <property type="entry name" value="EspG"/>
</dbReference>
<dbReference type="EMBL" id="FNDN01000004">
    <property type="protein sequence ID" value="SDI02297.1"/>
    <property type="molecule type" value="Genomic_DNA"/>
</dbReference>
<evidence type="ECO:0000313" key="6">
    <source>
        <dbReference type="Proteomes" id="UP000183263"/>
    </source>
</evidence>
<comment type="similarity">
    <text evidence="2">Belongs to the EspG family.</text>
</comment>
<dbReference type="AlphaFoldDB" id="A0A1G8H6L1"/>
<dbReference type="OrthoDB" id="4532341at2"/>
<dbReference type="Proteomes" id="UP000183263">
    <property type="component" value="Unassembled WGS sequence"/>
</dbReference>
<evidence type="ECO:0000256" key="4">
    <source>
        <dbReference type="ARBA" id="ARBA00023186"/>
    </source>
</evidence>
<accession>A0A1G8H6L1</accession>
<keyword evidence="6" id="KW-1185">Reference proteome</keyword>
<keyword evidence="3" id="KW-0963">Cytoplasm</keyword>
<evidence type="ECO:0000256" key="2">
    <source>
        <dbReference type="ARBA" id="ARBA00006411"/>
    </source>
</evidence>
<dbReference type="RefSeq" id="WP_083343005.1">
    <property type="nucleotide sequence ID" value="NZ_CP048813.1"/>
</dbReference>